<reference evidence="1 2" key="1">
    <citation type="submission" date="2015-05" db="EMBL/GenBank/DDBJ databases">
        <title>Genome sequences of Pluralibacter gergoviae.</title>
        <authorList>
            <person name="Greninger A.L."/>
            <person name="Miller S."/>
        </authorList>
    </citation>
    <scope>NUCLEOTIDE SEQUENCE [LARGE SCALE GENOMIC DNA]</scope>
    <source>
        <strain evidence="1 2">JS81F13</strain>
    </source>
</reference>
<accession>A0A0J5Q2Z1</accession>
<dbReference type="AlphaFoldDB" id="A0A0J5Q2Z1"/>
<dbReference type="PATRIC" id="fig|61647.15.peg.104"/>
<evidence type="ECO:0000313" key="1">
    <source>
        <dbReference type="EMBL" id="KMK16458.1"/>
    </source>
</evidence>
<dbReference type="SUPFAM" id="SSF141868">
    <property type="entry name" value="EAL domain-like"/>
    <property type="match status" value="1"/>
</dbReference>
<dbReference type="InterPro" id="IPR035919">
    <property type="entry name" value="EAL_sf"/>
</dbReference>
<dbReference type="eggNOG" id="COG2200">
    <property type="taxonomic scope" value="Bacteria"/>
</dbReference>
<proteinExistence type="predicted"/>
<dbReference type="RefSeq" id="WP_048277862.1">
    <property type="nucleotide sequence ID" value="NZ_LDZF01000001.1"/>
</dbReference>
<organism evidence="1 2">
    <name type="scientific">Pluralibacter gergoviae</name>
    <name type="common">Enterobacter gergoviae</name>
    <dbReference type="NCBI Taxonomy" id="61647"/>
    <lineage>
        <taxon>Bacteria</taxon>
        <taxon>Pseudomonadati</taxon>
        <taxon>Pseudomonadota</taxon>
        <taxon>Gammaproteobacteria</taxon>
        <taxon>Enterobacterales</taxon>
        <taxon>Enterobacteriaceae</taxon>
        <taxon>Pluralibacter</taxon>
    </lineage>
</organism>
<keyword evidence="2" id="KW-1185">Reference proteome</keyword>
<dbReference type="Proteomes" id="UP000036196">
    <property type="component" value="Unassembled WGS sequence"/>
</dbReference>
<evidence type="ECO:0000313" key="2">
    <source>
        <dbReference type="Proteomes" id="UP000036196"/>
    </source>
</evidence>
<evidence type="ECO:0008006" key="3">
    <source>
        <dbReference type="Google" id="ProtNLM"/>
    </source>
</evidence>
<dbReference type="EMBL" id="LDZF01000001">
    <property type="protein sequence ID" value="KMK16458.1"/>
    <property type="molecule type" value="Genomic_DNA"/>
</dbReference>
<protein>
    <recommendedName>
        <fullName evidence="3">EAL domain-containing protein</fullName>
    </recommendedName>
</protein>
<comment type="caution">
    <text evidence="1">The sequence shown here is derived from an EMBL/GenBank/DDBJ whole genome shotgun (WGS) entry which is preliminary data.</text>
</comment>
<dbReference type="STRING" id="61647.LG71_15305"/>
<gene>
    <name evidence="1" type="ORF">ABW06_00485</name>
</gene>
<sequence>MIVPMGHARLGRLLLQPAKDCAGALVGLEIIYAGPDVSPGNDIALFTDKLALLAQSELFFIRRELTAWIAITPAIAAALNTDAALLASARRFPFLALLVSEDFSDPALLEGLRQHFPLVLANFGAGDAAPGFAFSGLFSAVFFDAAFIHRQISRASFTPFMRALMAQMAPAFCAVMAAGVDDRYTLERLMPWGLYAMKGTLWPAVEVGHLTQLVQE</sequence>
<dbReference type="Gene3D" id="3.20.20.450">
    <property type="entry name" value="EAL domain"/>
    <property type="match status" value="1"/>
</dbReference>
<name>A0A0J5Q2Z1_PLUGE</name>